<evidence type="ECO:0000256" key="14">
    <source>
        <dbReference type="HAMAP-Rule" id="MF_01520"/>
    </source>
</evidence>
<dbReference type="CDD" id="cd02516">
    <property type="entry name" value="CDP-ME_synthetase"/>
    <property type="match status" value="1"/>
</dbReference>
<feature type="binding site" evidence="14">
    <location>
        <begin position="378"/>
        <end position="381"/>
    </location>
    <ligand>
        <name>4-CDP-2-C-methyl-D-erythritol 2-phosphate</name>
        <dbReference type="ChEBI" id="CHEBI:57919"/>
    </ligand>
</feature>
<comment type="similarity">
    <text evidence="14">In the N-terminal section; belongs to the IspD/TarI cytidylyltransferase family. IspD subfamily.</text>
</comment>
<feature type="binding site" evidence="14">
    <location>
        <begin position="254"/>
        <end position="256"/>
    </location>
    <ligand>
        <name>4-CDP-2-C-methyl-D-erythritol 2-phosphate</name>
        <dbReference type="ChEBI" id="CHEBI:57919"/>
    </ligand>
</feature>
<dbReference type="HAMAP" id="MF_00107">
    <property type="entry name" value="IspF"/>
    <property type="match status" value="1"/>
</dbReference>
<protein>
    <recommendedName>
        <fullName evidence="14">Bifunctional enzyme IspD/IspF</fullName>
    </recommendedName>
    <domain>
        <recommendedName>
            <fullName evidence="14">2-C-methyl-D-erythritol 4-phosphate cytidylyltransferase</fullName>
            <ecNumber evidence="14">2.7.7.60</ecNumber>
        </recommendedName>
        <alternativeName>
            <fullName evidence="14">4-diphosphocytidyl-2C-methyl-D-erythritol synthase</fullName>
        </alternativeName>
        <alternativeName>
            <fullName evidence="14">MEP cytidylyltransferase</fullName>
            <shortName evidence="14">MCT</shortName>
        </alternativeName>
    </domain>
    <domain>
        <recommendedName>
            <fullName evidence="14">2-C-methyl-D-erythritol 2,4-cyclodiphosphate synthase</fullName>
            <shortName evidence="14">MECDP-synthase</shortName>
            <shortName evidence="14">MECPP-synthase</shortName>
            <shortName evidence="14">MECPS</shortName>
            <ecNumber evidence="14">4.6.1.12</ecNumber>
        </recommendedName>
    </domain>
</protein>
<feature type="site" description="Transition state stabilizer" evidence="14">
    <location>
        <position position="29"/>
    </location>
</feature>
<evidence type="ECO:0000256" key="2">
    <source>
        <dbReference type="ARBA" id="ARBA00001282"/>
    </source>
</evidence>
<feature type="region of interest" description="2-C-methyl-D-erythritol 2,4-cyclodiphosphate synthase" evidence="14">
    <location>
        <begin position="248"/>
        <end position="404"/>
    </location>
</feature>
<feature type="binding site" evidence="14">
    <location>
        <position position="385"/>
    </location>
    <ligand>
        <name>4-CDP-2-C-methyl-D-erythritol 2-phosphate</name>
        <dbReference type="ChEBI" id="CHEBI:57919"/>
    </ligand>
</feature>
<dbReference type="InterPro" id="IPR003526">
    <property type="entry name" value="MECDP_synthase"/>
</dbReference>
<feature type="binding site" evidence="14">
    <location>
        <position position="254"/>
    </location>
    <ligand>
        <name>a divalent metal cation</name>
        <dbReference type="ChEBI" id="CHEBI:60240"/>
    </ligand>
</feature>
<dbReference type="FunFam" id="3.90.550.10:FF:000003">
    <property type="entry name" value="2-C-methyl-D-erythritol 4-phosphate cytidylyltransferase"/>
    <property type="match status" value="1"/>
</dbReference>
<keyword evidence="9 14" id="KW-0548">Nucleotidyltransferase</keyword>
<dbReference type="PANTHER" id="PTHR43181:SF1">
    <property type="entry name" value="2-C-METHYL-D-ERYTHRITOL 2,4-CYCLODIPHOSPHATE SYNTHASE, CHLOROPLASTIC"/>
    <property type="match status" value="1"/>
</dbReference>
<comment type="catalytic activity">
    <reaction evidence="2 14">
        <text>2-C-methyl-D-erythritol 4-phosphate + CTP + H(+) = 4-CDP-2-C-methyl-D-erythritol + diphosphate</text>
        <dbReference type="Rhea" id="RHEA:13429"/>
        <dbReference type="ChEBI" id="CHEBI:15378"/>
        <dbReference type="ChEBI" id="CHEBI:33019"/>
        <dbReference type="ChEBI" id="CHEBI:37563"/>
        <dbReference type="ChEBI" id="CHEBI:57823"/>
        <dbReference type="ChEBI" id="CHEBI:58262"/>
        <dbReference type="EC" id="2.7.7.60"/>
    </reaction>
</comment>
<dbReference type="GO" id="GO:0050518">
    <property type="term" value="F:2-C-methyl-D-erythritol 4-phosphate cytidylyltransferase activity"/>
    <property type="evidence" value="ECO:0007669"/>
    <property type="project" value="UniProtKB-UniRule"/>
</dbReference>
<dbReference type="GO" id="GO:0008685">
    <property type="term" value="F:2-C-methyl-D-erythritol 2,4-cyclodiphosphate synthase activity"/>
    <property type="evidence" value="ECO:0007669"/>
    <property type="project" value="UniProtKB-UniRule"/>
</dbReference>
<comment type="pathway">
    <text evidence="4 14">Isoprenoid biosynthesis; isopentenyl diphosphate biosynthesis via DXP pathway; isopentenyl diphosphate from 1-deoxy-D-xylulose 5-phosphate: step 4/6.</text>
</comment>
<dbReference type="FunFam" id="3.30.1330.50:FF:000003">
    <property type="entry name" value="2-C-methyl-D-erythritol 2,4-cyclodiphosphate synthase"/>
    <property type="match status" value="1"/>
</dbReference>
<dbReference type="Gene3D" id="3.30.1330.50">
    <property type="entry name" value="2-C-methyl-D-erythritol 2,4-cyclodiphosphate synthase"/>
    <property type="match status" value="1"/>
</dbReference>
<comment type="similarity">
    <text evidence="14">In the C-terminal section; belongs to the IspF family.</text>
</comment>
<feature type="binding site" evidence="14">
    <location>
        <begin position="280"/>
        <end position="281"/>
    </location>
    <ligand>
        <name>4-CDP-2-C-methyl-D-erythritol 2-phosphate</name>
        <dbReference type="ChEBI" id="CHEBI:57919"/>
    </ligand>
</feature>
<gene>
    <name evidence="14" type="primary">ispDF</name>
    <name evidence="16" type="ORF">EHO51_06920</name>
</gene>
<dbReference type="InterPro" id="IPR020555">
    <property type="entry name" value="MECDP_synthase_CS"/>
</dbReference>
<evidence type="ECO:0000256" key="8">
    <source>
        <dbReference type="ARBA" id="ARBA00022679"/>
    </source>
</evidence>
<dbReference type="NCBIfam" id="TIGR00151">
    <property type="entry name" value="ispF"/>
    <property type="match status" value="1"/>
</dbReference>
<evidence type="ECO:0000256" key="13">
    <source>
        <dbReference type="ARBA" id="ARBA00023268"/>
    </source>
</evidence>
<dbReference type="HAMAP" id="MF_00108">
    <property type="entry name" value="IspD"/>
    <property type="match status" value="1"/>
</dbReference>
<feature type="binding site" evidence="14">
    <location>
        <position position="288"/>
    </location>
    <ligand>
        <name>a divalent metal cation</name>
        <dbReference type="ChEBI" id="CHEBI:60240"/>
    </ligand>
</feature>
<dbReference type="InterPro" id="IPR018294">
    <property type="entry name" value="ISPD_synthase_CS"/>
</dbReference>
<proteinExistence type="inferred from homology"/>
<dbReference type="HAMAP" id="MF_01520">
    <property type="entry name" value="IspDF"/>
    <property type="match status" value="1"/>
</dbReference>
<feature type="binding site" evidence="14">
    <location>
        <begin position="302"/>
        <end position="304"/>
    </location>
    <ligand>
        <name>4-CDP-2-C-methyl-D-erythritol 2-phosphate</name>
        <dbReference type="ChEBI" id="CHEBI:57919"/>
    </ligand>
</feature>
<keyword evidence="12 14" id="KW-0456">Lyase</keyword>
<evidence type="ECO:0000256" key="4">
    <source>
        <dbReference type="ARBA" id="ARBA00004709"/>
    </source>
</evidence>
<evidence type="ECO:0000259" key="15">
    <source>
        <dbReference type="Pfam" id="PF02542"/>
    </source>
</evidence>
<evidence type="ECO:0000256" key="7">
    <source>
        <dbReference type="ARBA" id="ARBA00009789"/>
    </source>
</evidence>
<dbReference type="KEGG" id="mros:EHO51_06920"/>
<feature type="site" description="Transition state stabilizer" evidence="14">
    <location>
        <position position="379"/>
    </location>
</feature>
<keyword evidence="8 14" id="KW-0808">Transferase</keyword>
<evidence type="ECO:0000256" key="10">
    <source>
        <dbReference type="ARBA" id="ARBA00022723"/>
    </source>
</evidence>
<dbReference type="CDD" id="cd00554">
    <property type="entry name" value="MECDP_synthase"/>
    <property type="match status" value="1"/>
</dbReference>
<dbReference type="NCBIfam" id="NF006899">
    <property type="entry name" value="PRK09382.1"/>
    <property type="match status" value="1"/>
</dbReference>
<comment type="function">
    <text evidence="14">Bifunctional enzyme that catalyzes the formation of 4-diphosphocytidyl-2-C-methyl-D-erythritol from CTP and 2-C-methyl-D-erythritol 4-phosphate (MEP) (IspD), and catalyzes the conversion of 4-diphosphocytidyl-2-C-methyl-D-erythritol 2-phosphate (CDP-ME2P) to 2-C-methyl-D-erythritol 2,4-cyclodiphosphate (ME-CPP) with a corresponding release of cytidine 5-monophosphate (CMP) (IspF).</text>
</comment>
<dbReference type="Proteomes" id="UP000273982">
    <property type="component" value="Chromosome"/>
</dbReference>
<comment type="similarity">
    <text evidence="6">Belongs to the IspF family.</text>
</comment>
<evidence type="ECO:0000313" key="17">
    <source>
        <dbReference type="Proteomes" id="UP000273982"/>
    </source>
</evidence>
<dbReference type="AlphaFoldDB" id="A0A3G8M547"/>
<feature type="site" description="Transition state stabilizer" evidence="14">
    <location>
        <position position="22"/>
    </location>
</feature>
<dbReference type="SUPFAM" id="SSF53448">
    <property type="entry name" value="Nucleotide-diphospho-sugar transferases"/>
    <property type="match status" value="1"/>
</dbReference>
<comment type="cofactor">
    <cofactor evidence="3 14">
        <name>a divalent metal cation</name>
        <dbReference type="ChEBI" id="CHEBI:60240"/>
    </cofactor>
</comment>
<dbReference type="Pfam" id="PF01128">
    <property type="entry name" value="IspD"/>
    <property type="match status" value="1"/>
</dbReference>
<feature type="binding site" evidence="14">
    <location>
        <position position="256"/>
    </location>
    <ligand>
        <name>a divalent metal cation</name>
        <dbReference type="ChEBI" id="CHEBI:60240"/>
    </ligand>
</feature>
<evidence type="ECO:0000313" key="16">
    <source>
        <dbReference type="EMBL" id="AZG76485.1"/>
    </source>
</evidence>
<dbReference type="Gene3D" id="3.90.550.10">
    <property type="entry name" value="Spore Coat Polysaccharide Biosynthesis Protein SpsA, Chain A"/>
    <property type="match status" value="1"/>
</dbReference>
<dbReference type="InterPro" id="IPR026596">
    <property type="entry name" value="IspD/F"/>
</dbReference>
<dbReference type="UniPathway" id="UPA00056">
    <property type="reaction ID" value="UER00093"/>
</dbReference>
<comment type="caution">
    <text evidence="14">Lacks conserved residue(s) required for the propagation of feature annotation.</text>
</comment>
<dbReference type="InterPro" id="IPR001228">
    <property type="entry name" value="IspD"/>
</dbReference>
<feature type="region of interest" description="2-C-methyl-D-erythritol 4-phosphate cytidylyltransferase" evidence="14">
    <location>
        <begin position="1"/>
        <end position="247"/>
    </location>
</feature>
<feature type="site" description="Positions MEP for the nucleophilic attack" evidence="14">
    <location>
        <position position="166"/>
    </location>
</feature>
<dbReference type="GO" id="GO:0016114">
    <property type="term" value="P:terpenoid biosynthetic process"/>
    <property type="evidence" value="ECO:0007669"/>
    <property type="project" value="InterPro"/>
</dbReference>
<feature type="site" description="Transition state stabilizer" evidence="14">
    <location>
        <position position="280"/>
    </location>
</feature>
<evidence type="ECO:0000256" key="6">
    <source>
        <dbReference type="ARBA" id="ARBA00008480"/>
    </source>
</evidence>
<sequence>MGAAHHIPSIAILVVAGGRGARAGDGLPKQYRPIAGMTLLARTLHGLHMAMPQAALKVVIHKDDLDQYAASVAELSPADRARLLPPAFGGASRQESVRNGLEALASEGAPDIVLIHDAARPFADAALVARAIEAAEIHGAAAPGVPLADTIKEIDGAGVVVATPDRARLRAVQTPQSFRFDLIMKAHRAAAAGGRDYTDDAMIAEAAGVKVHIFEGDAANFKLTTQQDFARAMEQLKQPAFADLPDIRMGQGYDVHAFGPGDSVWLGGVAVPHTHGLAGHSDADVLSHAITDAILGAIAEGDIGAHFPPSDPQWKGAASSIFLARACELVRARGGAIANVDATIICEAPKIGPHRERIRESLAATMGVEIGRVAIKATTTERLGFTGRQEGMAALAIATVRLPG</sequence>
<dbReference type="GO" id="GO:0046872">
    <property type="term" value="F:metal ion binding"/>
    <property type="evidence" value="ECO:0007669"/>
    <property type="project" value="UniProtKB-KW"/>
</dbReference>
<feature type="site" description="Positions MEP for the nucleophilic attack" evidence="14">
    <location>
        <position position="222"/>
    </location>
</feature>
<comment type="catalytic activity">
    <reaction evidence="1 14">
        <text>4-CDP-2-C-methyl-D-erythritol 2-phosphate = 2-C-methyl-D-erythritol 2,4-cyclic diphosphate + CMP</text>
        <dbReference type="Rhea" id="RHEA:23864"/>
        <dbReference type="ChEBI" id="CHEBI:57919"/>
        <dbReference type="ChEBI" id="CHEBI:58483"/>
        <dbReference type="ChEBI" id="CHEBI:60377"/>
        <dbReference type="EC" id="4.6.1.12"/>
    </reaction>
</comment>
<evidence type="ECO:0000256" key="1">
    <source>
        <dbReference type="ARBA" id="ARBA00000200"/>
    </source>
</evidence>
<reference evidence="16 17" key="1">
    <citation type="submission" date="2018-11" db="EMBL/GenBank/DDBJ databases">
        <title>Genome squencing of methanotrophic bacteria isolated from alkaline groundwater in Korea.</title>
        <authorList>
            <person name="Nguyen L.N."/>
        </authorList>
    </citation>
    <scope>NUCLEOTIDE SEQUENCE [LARGE SCALE GENOMIC DNA]</scope>
    <source>
        <strain evidence="16 17">GW6</strain>
    </source>
</reference>
<dbReference type="InterPro" id="IPR034683">
    <property type="entry name" value="IspD/TarI"/>
</dbReference>
<evidence type="ECO:0000256" key="9">
    <source>
        <dbReference type="ARBA" id="ARBA00022695"/>
    </source>
</evidence>
<dbReference type="EC" id="4.6.1.12" evidence="14"/>
<comment type="pathway">
    <text evidence="5 14">Isoprenoid biosynthesis; isopentenyl diphosphate biosynthesis via DXP pathway; isopentenyl diphosphate from 1-deoxy-D-xylulose 5-phosphate: step 2/6.</text>
</comment>
<dbReference type="PROSITE" id="PS01295">
    <property type="entry name" value="ISPD"/>
    <property type="match status" value="1"/>
</dbReference>
<dbReference type="PANTHER" id="PTHR43181">
    <property type="entry name" value="2-C-METHYL-D-ERYTHRITOL 2,4-CYCLODIPHOSPHATE SYNTHASE, CHLOROPLASTIC"/>
    <property type="match status" value="1"/>
</dbReference>
<keyword evidence="13 14" id="KW-0511">Multifunctional enzyme</keyword>
<dbReference type="SUPFAM" id="SSF69765">
    <property type="entry name" value="IpsF-like"/>
    <property type="match status" value="1"/>
</dbReference>
<comment type="similarity">
    <text evidence="7">Belongs to the IspD/TarI cytidylyltransferase family. IspD subfamily.</text>
</comment>
<evidence type="ECO:0000256" key="12">
    <source>
        <dbReference type="ARBA" id="ARBA00023239"/>
    </source>
</evidence>
<dbReference type="InterPro" id="IPR029044">
    <property type="entry name" value="Nucleotide-diphossugar_trans"/>
</dbReference>
<dbReference type="GO" id="GO:0019288">
    <property type="term" value="P:isopentenyl diphosphate biosynthetic process, methylerythritol 4-phosphate pathway"/>
    <property type="evidence" value="ECO:0007669"/>
    <property type="project" value="UniProtKB-UniRule"/>
</dbReference>
<dbReference type="NCBIfam" id="TIGR00453">
    <property type="entry name" value="ispD"/>
    <property type="match status" value="1"/>
</dbReference>
<dbReference type="Pfam" id="PF02542">
    <property type="entry name" value="YgbB"/>
    <property type="match status" value="1"/>
</dbReference>
<evidence type="ECO:0000256" key="3">
    <source>
        <dbReference type="ARBA" id="ARBA00001968"/>
    </source>
</evidence>
<dbReference type="PROSITE" id="PS01350">
    <property type="entry name" value="ISPF"/>
    <property type="match status" value="1"/>
</dbReference>
<dbReference type="InterPro" id="IPR036571">
    <property type="entry name" value="MECDP_synthase_sf"/>
</dbReference>
<keyword evidence="10 14" id="KW-0479">Metal-binding</keyword>
<dbReference type="RefSeq" id="WP_124738282.1">
    <property type="nucleotide sequence ID" value="NZ_CP034086.1"/>
</dbReference>
<feature type="domain" description="2-C-methyl-D-erythritol 2,4-cyclodiphosphate synthase" evidence="15">
    <location>
        <begin position="247"/>
        <end position="400"/>
    </location>
</feature>
<organism evidence="16 17">
    <name type="scientific">Methylocystis rosea</name>
    <dbReference type="NCBI Taxonomy" id="173366"/>
    <lineage>
        <taxon>Bacteria</taxon>
        <taxon>Pseudomonadati</taxon>
        <taxon>Pseudomonadota</taxon>
        <taxon>Alphaproteobacteria</taxon>
        <taxon>Hyphomicrobiales</taxon>
        <taxon>Methylocystaceae</taxon>
        <taxon>Methylocystis</taxon>
    </lineage>
</organism>
<feature type="binding site" evidence="14">
    <location>
        <position position="388"/>
    </location>
    <ligand>
        <name>4-CDP-2-C-methyl-D-erythritol 2-phosphate</name>
        <dbReference type="ChEBI" id="CHEBI:57919"/>
    </ligand>
</feature>
<name>A0A3G8M547_9HYPH</name>
<keyword evidence="11 14" id="KW-0414">Isoprene biosynthesis</keyword>
<dbReference type="EMBL" id="CP034086">
    <property type="protein sequence ID" value="AZG76485.1"/>
    <property type="molecule type" value="Genomic_DNA"/>
</dbReference>
<evidence type="ECO:0000256" key="5">
    <source>
        <dbReference type="ARBA" id="ARBA00004787"/>
    </source>
</evidence>
<accession>A0A3G8M547</accession>
<dbReference type="EC" id="2.7.7.60" evidence="14"/>
<evidence type="ECO:0000256" key="11">
    <source>
        <dbReference type="ARBA" id="ARBA00023229"/>
    </source>
</evidence>